<proteinExistence type="predicted"/>
<dbReference type="KEGG" id="elio:KO353_11595"/>
<evidence type="ECO:0000259" key="1">
    <source>
        <dbReference type="SMART" id="SM01119"/>
    </source>
</evidence>
<feature type="domain" description="D-serine dehydratase-like" evidence="1">
    <location>
        <begin position="270"/>
        <end position="358"/>
    </location>
</feature>
<evidence type="ECO:0000313" key="3">
    <source>
        <dbReference type="Proteomes" id="UP000694001"/>
    </source>
</evidence>
<dbReference type="CDD" id="cd06819">
    <property type="entry name" value="PLPDE_III_LS_D-TA"/>
    <property type="match status" value="1"/>
</dbReference>
<dbReference type="GO" id="GO:0036088">
    <property type="term" value="P:D-serine catabolic process"/>
    <property type="evidence" value="ECO:0007669"/>
    <property type="project" value="TreeGrafter"/>
</dbReference>
<dbReference type="GO" id="GO:0008721">
    <property type="term" value="F:D-serine ammonia-lyase activity"/>
    <property type="evidence" value="ECO:0007669"/>
    <property type="project" value="TreeGrafter"/>
</dbReference>
<dbReference type="Pfam" id="PF14031">
    <property type="entry name" value="D-ser_dehydrat"/>
    <property type="match status" value="1"/>
</dbReference>
<evidence type="ECO:0000313" key="2">
    <source>
        <dbReference type="EMBL" id="QXM23929.1"/>
    </source>
</evidence>
<sequence>MLQTPPALPGMPEDEIDTPALLLDLDAFERNLDTMAALLAPTGARLRAHAKTHKSATIARLQAERAGAVGQCVQKVGEAEALIWGGIGDVIVTNEVVGREKLARLFGLTRLARVSVCVDDPVQIALLEGAAEATGGRIEALVEIDVGMERCGIAPGPPAVALAERIAGSRHLVFGGLQAYHGRAQHLRRAEERQAAIAEAAEATRRTVEQLRQRGLVCRVVGGAGTGTFALEAASGIWNEIQAGSFCFMDADYARNLEADGSPVSTFRHALFVLATVISTPRPGLAVLDVGHKGVAVDCGLPLVWQMPDVRYVGASDEHGKLVWEGGDRRLAIGQKLRLIPGHCDPTVDRYDWYVGVRGGRVESVFPVDARGAMR</sequence>
<accession>A0A975U1H0</accession>
<dbReference type="InterPro" id="IPR051466">
    <property type="entry name" value="D-amino_acid_metab_enzyme"/>
</dbReference>
<dbReference type="RefSeq" id="WP_218284862.1">
    <property type="nucleotide sequence ID" value="NZ_CP076448.1"/>
</dbReference>
<gene>
    <name evidence="2" type="ORF">KO353_11595</name>
</gene>
<name>A0A975U1H0_9PROT</name>
<dbReference type="AlphaFoldDB" id="A0A975U1H0"/>
<protein>
    <submittedName>
        <fullName evidence="2">DSD1 family PLP-dependent enzyme</fullName>
    </submittedName>
</protein>
<dbReference type="SMART" id="SM01119">
    <property type="entry name" value="D-ser_dehydrat"/>
    <property type="match status" value="1"/>
</dbReference>
<reference evidence="2" key="1">
    <citation type="submission" date="2021-06" db="EMBL/GenBank/DDBJ databases">
        <title>Elioraea tepida, sp. nov., a moderately thermophilic aerobic anoxygenic phototrophic bacterium isolated from an alkaline siliceous hot spring mat community in Yellowstone National Park, WY, USA.</title>
        <authorList>
            <person name="Saini M.K."/>
            <person name="Yoshida S."/>
            <person name="Sebastian A."/>
            <person name="Hirose S."/>
            <person name="Hara E."/>
            <person name="Tamaki H."/>
            <person name="Soulier N.T."/>
            <person name="Albert I."/>
            <person name="Hanada S."/>
            <person name="Bryant D.A."/>
            <person name="Tank M."/>
        </authorList>
    </citation>
    <scope>NUCLEOTIDE SEQUENCE</scope>
    <source>
        <strain evidence="2">MS-P2</strain>
    </source>
</reference>
<dbReference type="InterPro" id="IPR026956">
    <property type="entry name" value="D-ser_dehydrat-like_dom"/>
</dbReference>
<dbReference type="Proteomes" id="UP000694001">
    <property type="component" value="Chromosome"/>
</dbReference>
<organism evidence="2 3">
    <name type="scientific">Elioraea tepida</name>
    <dbReference type="NCBI Taxonomy" id="2843330"/>
    <lineage>
        <taxon>Bacteria</taxon>
        <taxon>Pseudomonadati</taxon>
        <taxon>Pseudomonadota</taxon>
        <taxon>Alphaproteobacteria</taxon>
        <taxon>Acetobacterales</taxon>
        <taxon>Elioraeaceae</taxon>
        <taxon>Elioraea</taxon>
    </lineage>
</organism>
<dbReference type="InterPro" id="IPR001608">
    <property type="entry name" value="Ala_racemase_N"/>
</dbReference>
<dbReference type="PANTHER" id="PTHR28004:SF2">
    <property type="entry name" value="D-SERINE DEHYDRATASE"/>
    <property type="match status" value="1"/>
</dbReference>
<dbReference type="EMBL" id="CP076448">
    <property type="protein sequence ID" value="QXM23929.1"/>
    <property type="molecule type" value="Genomic_DNA"/>
</dbReference>
<dbReference type="PANTHER" id="PTHR28004">
    <property type="entry name" value="ZGC:162816-RELATED"/>
    <property type="match status" value="1"/>
</dbReference>
<dbReference type="Pfam" id="PF01168">
    <property type="entry name" value="Ala_racemase_N"/>
    <property type="match status" value="1"/>
</dbReference>
<keyword evidence="3" id="KW-1185">Reference proteome</keyword>